<dbReference type="InterPro" id="IPR050259">
    <property type="entry name" value="SDR"/>
</dbReference>
<dbReference type="EMBL" id="JACJII010000001">
    <property type="protein sequence ID" value="MBA9005253.1"/>
    <property type="molecule type" value="Genomic_DNA"/>
</dbReference>
<dbReference type="RefSeq" id="WP_182706474.1">
    <property type="nucleotide sequence ID" value="NZ_JACJII010000001.1"/>
</dbReference>
<evidence type="ECO:0000256" key="2">
    <source>
        <dbReference type="ARBA" id="ARBA00023002"/>
    </source>
</evidence>
<dbReference type="InterPro" id="IPR036291">
    <property type="entry name" value="NAD(P)-bd_dom_sf"/>
</dbReference>
<dbReference type="PANTHER" id="PTHR42879:SF6">
    <property type="entry name" value="NADPH-DEPENDENT REDUCTASE BACG"/>
    <property type="match status" value="1"/>
</dbReference>
<evidence type="ECO:0000256" key="1">
    <source>
        <dbReference type="ARBA" id="ARBA00006484"/>
    </source>
</evidence>
<dbReference type="SUPFAM" id="SSF51735">
    <property type="entry name" value="NAD(P)-binding Rossmann-fold domains"/>
    <property type="match status" value="1"/>
</dbReference>
<name>A0A7W3N0F4_9ACTN</name>
<reference evidence="3 4" key="1">
    <citation type="submission" date="2020-08" db="EMBL/GenBank/DDBJ databases">
        <title>Sequencing the genomes of 1000 actinobacteria strains.</title>
        <authorList>
            <person name="Klenk H.-P."/>
        </authorList>
    </citation>
    <scope>NUCLEOTIDE SEQUENCE [LARGE SCALE GENOMIC DNA]</scope>
    <source>
        <strain evidence="3 4">DSM 45823</strain>
    </source>
</reference>
<dbReference type="Pfam" id="PF13561">
    <property type="entry name" value="adh_short_C2"/>
    <property type="match status" value="1"/>
</dbReference>
<dbReference type="Gene3D" id="3.40.50.720">
    <property type="entry name" value="NAD(P)-binding Rossmann-like Domain"/>
    <property type="match status" value="1"/>
</dbReference>
<organism evidence="3 4">
    <name type="scientific">Thermomonospora cellulosilytica</name>
    <dbReference type="NCBI Taxonomy" id="1411118"/>
    <lineage>
        <taxon>Bacteria</taxon>
        <taxon>Bacillati</taxon>
        <taxon>Actinomycetota</taxon>
        <taxon>Actinomycetes</taxon>
        <taxon>Streptosporangiales</taxon>
        <taxon>Thermomonosporaceae</taxon>
        <taxon>Thermomonospora</taxon>
    </lineage>
</organism>
<keyword evidence="4" id="KW-1185">Reference proteome</keyword>
<keyword evidence="2 3" id="KW-0560">Oxidoreductase</keyword>
<dbReference type="Proteomes" id="UP000539313">
    <property type="component" value="Unassembled WGS sequence"/>
</dbReference>
<proteinExistence type="inferred from homology"/>
<dbReference type="EC" id="1.1.1.100" evidence="3"/>
<dbReference type="GO" id="GO:0004316">
    <property type="term" value="F:3-oxoacyl-[acyl-carrier-protein] reductase (NADPH) activity"/>
    <property type="evidence" value="ECO:0007669"/>
    <property type="project" value="UniProtKB-EC"/>
</dbReference>
<comment type="similarity">
    <text evidence="1">Belongs to the short-chain dehydrogenases/reductases (SDR) family.</text>
</comment>
<dbReference type="PRINTS" id="PR00081">
    <property type="entry name" value="GDHRDH"/>
</dbReference>
<accession>A0A7W3N0F4</accession>
<dbReference type="FunFam" id="3.40.50.720:FF:000084">
    <property type="entry name" value="Short-chain dehydrogenase reductase"/>
    <property type="match status" value="1"/>
</dbReference>
<sequence>MDLGLTGRVAMVAGASSGLGLAVAERLALEGCDVAICGRDPDRLADAARRVEAAGKGRVLSRVVDVRSDAEVAQWVAVTVREMGALHIVVTNGAGPPPGPVEAFGPADYRDALDTSLLPHIALVLAALPHLRAAGWGRILMVASETVRQPIPRYGLSNTARPGLLGFAKSLVDSLGPGDITVNVLAPGYHRTPALERQFGNEADRRIAEIAKGIPLGRVGDPADFAAVAAFLASRPAGFVTGTVQLVDGGATKGIP</sequence>
<dbReference type="PANTHER" id="PTHR42879">
    <property type="entry name" value="3-OXOACYL-(ACYL-CARRIER-PROTEIN) REDUCTASE"/>
    <property type="match status" value="1"/>
</dbReference>
<evidence type="ECO:0000313" key="3">
    <source>
        <dbReference type="EMBL" id="MBA9005253.1"/>
    </source>
</evidence>
<gene>
    <name evidence="3" type="ORF">HNR21_004135</name>
</gene>
<evidence type="ECO:0000313" key="4">
    <source>
        <dbReference type="Proteomes" id="UP000539313"/>
    </source>
</evidence>
<comment type="caution">
    <text evidence="3">The sequence shown here is derived from an EMBL/GenBank/DDBJ whole genome shotgun (WGS) entry which is preliminary data.</text>
</comment>
<dbReference type="InterPro" id="IPR002347">
    <property type="entry name" value="SDR_fam"/>
</dbReference>
<dbReference type="AlphaFoldDB" id="A0A7W3N0F4"/>
<protein>
    <submittedName>
        <fullName evidence="3">3-oxoacyl-[acyl-carrier protein] reductase</fullName>
        <ecNumber evidence="3">1.1.1.100</ecNumber>
    </submittedName>
</protein>